<sequence length="160" mass="18644">MQILKIKTMQLATNSFHTTQHDLKLPFTGSLACRKSSSGLRKRVRNYSVSARKRDIHGSSDEKGRRQGNKVDENMIVLRIRMQEMLRKEEQQNYEECKDKWMVWCKNYEWRVIEGVGLLQILLMNTRPSLVMGMAALLIYSVCTSLAVMSCYLLRFFMGV</sequence>
<name>A0AAW2M9A9_9LAMI</name>
<protein>
    <submittedName>
        <fullName evidence="2">Uncharacterized protein</fullName>
    </submittedName>
</protein>
<keyword evidence="1" id="KW-0472">Membrane</keyword>
<evidence type="ECO:0000256" key="1">
    <source>
        <dbReference type="SAM" id="Phobius"/>
    </source>
</evidence>
<dbReference type="PANTHER" id="PTHR33782:SF5">
    <property type="entry name" value="MEDIATOR OF RNA POLYMERASE II TRANSCRIPTION SUBUNIT"/>
    <property type="match status" value="1"/>
</dbReference>
<feature type="transmembrane region" description="Helical" evidence="1">
    <location>
        <begin position="130"/>
        <end position="158"/>
    </location>
</feature>
<organism evidence="2">
    <name type="scientific">Sesamum angustifolium</name>
    <dbReference type="NCBI Taxonomy" id="2727405"/>
    <lineage>
        <taxon>Eukaryota</taxon>
        <taxon>Viridiplantae</taxon>
        <taxon>Streptophyta</taxon>
        <taxon>Embryophyta</taxon>
        <taxon>Tracheophyta</taxon>
        <taxon>Spermatophyta</taxon>
        <taxon>Magnoliopsida</taxon>
        <taxon>eudicotyledons</taxon>
        <taxon>Gunneridae</taxon>
        <taxon>Pentapetalae</taxon>
        <taxon>asterids</taxon>
        <taxon>lamiids</taxon>
        <taxon>Lamiales</taxon>
        <taxon>Pedaliaceae</taxon>
        <taxon>Sesamum</taxon>
    </lineage>
</organism>
<gene>
    <name evidence="2" type="ORF">Sangu_1770200</name>
</gene>
<keyword evidence="1" id="KW-1133">Transmembrane helix</keyword>
<proteinExistence type="predicted"/>
<dbReference type="PANTHER" id="PTHR33782">
    <property type="entry name" value="OS01G0121600 PROTEIN"/>
    <property type="match status" value="1"/>
</dbReference>
<reference evidence="2" key="1">
    <citation type="submission" date="2020-06" db="EMBL/GenBank/DDBJ databases">
        <authorList>
            <person name="Li T."/>
            <person name="Hu X."/>
            <person name="Zhang T."/>
            <person name="Song X."/>
            <person name="Zhang H."/>
            <person name="Dai N."/>
            <person name="Sheng W."/>
            <person name="Hou X."/>
            <person name="Wei L."/>
        </authorList>
    </citation>
    <scope>NUCLEOTIDE SEQUENCE</scope>
    <source>
        <strain evidence="2">G01</strain>
        <tissue evidence="2">Leaf</tissue>
    </source>
</reference>
<keyword evidence="1" id="KW-0812">Transmembrane</keyword>
<dbReference type="EMBL" id="JACGWK010000011">
    <property type="protein sequence ID" value="KAL0326922.1"/>
    <property type="molecule type" value="Genomic_DNA"/>
</dbReference>
<reference evidence="2" key="2">
    <citation type="journal article" date="2024" name="Plant">
        <title>Genomic evolution and insights into agronomic trait innovations of Sesamum species.</title>
        <authorList>
            <person name="Miao H."/>
            <person name="Wang L."/>
            <person name="Qu L."/>
            <person name="Liu H."/>
            <person name="Sun Y."/>
            <person name="Le M."/>
            <person name="Wang Q."/>
            <person name="Wei S."/>
            <person name="Zheng Y."/>
            <person name="Lin W."/>
            <person name="Duan Y."/>
            <person name="Cao H."/>
            <person name="Xiong S."/>
            <person name="Wang X."/>
            <person name="Wei L."/>
            <person name="Li C."/>
            <person name="Ma Q."/>
            <person name="Ju M."/>
            <person name="Zhao R."/>
            <person name="Li G."/>
            <person name="Mu C."/>
            <person name="Tian Q."/>
            <person name="Mei H."/>
            <person name="Zhang T."/>
            <person name="Gao T."/>
            <person name="Zhang H."/>
        </authorList>
    </citation>
    <scope>NUCLEOTIDE SEQUENCE</scope>
    <source>
        <strain evidence="2">G01</strain>
    </source>
</reference>
<dbReference type="AlphaFoldDB" id="A0AAW2M9A9"/>
<comment type="caution">
    <text evidence="2">The sequence shown here is derived from an EMBL/GenBank/DDBJ whole genome shotgun (WGS) entry which is preliminary data.</text>
</comment>
<accession>A0AAW2M9A9</accession>
<evidence type="ECO:0000313" key="2">
    <source>
        <dbReference type="EMBL" id="KAL0326922.1"/>
    </source>
</evidence>